<evidence type="ECO:0000313" key="3">
    <source>
        <dbReference type="Proteomes" id="UP000269883"/>
    </source>
</evidence>
<sequence>MYKEVGKMKMILSVMLSAVLCLNFSVAAYAENATCKDVYQVYKTCYDGGAQMDQQGCDYLVQALGPKLMGEEGVTGFSAALSVAMCKRGCEDGARKKKAMSMSSFRKEFCGGGLK</sequence>
<feature type="chain" id="PRO_5016284808" evidence="1">
    <location>
        <begin position="31"/>
        <end position="115"/>
    </location>
</feature>
<evidence type="ECO:0000313" key="2">
    <source>
        <dbReference type="EMBL" id="BBD09893.1"/>
    </source>
</evidence>
<dbReference type="KEGG" id="dfl:DFE_3167"/>
<protein>
    <submittedName>
        <fullName evidence="2">ERF-like protein</fullName>
    </submittedName>
</protein>
<reference evidence="2 3" key="1">
    <citation type="journal article" date="2018" name="Sci. Adv.">
        <title>Multi-heme cytochromes provide a pathway for survival in energy-limited environments.</title>
        <authorList>
            <person name="Deng X."/>
            <person name="Dohmae N."/>
            <person name="Nealson K.H."/>
            <person name="Hashimoto K."/>
            <person name="Okamoto A."/>
        </authorList>
    </citation>
    <scope>NUCLEOTIDE SEQUENCE [LARGE SCALE GENOMIC DNA]</scope>
    <source>
        <strain evidence="2 3">IS5</strain>
    </source>
</reference>
<evidence type="ECO:0000256" key="1">
    <source>
        <dbReference type="SAM" id="SignalP"/>
    </source>
</evidence>
<keyword evidence="3" id="KW-1185">Reference proteome</keyword>
<accession>A0A2Z6B351</accession>
<organism evidence="2 3">
    <name type="scientific">Desulfovibrio ferrophilus</name>
    <dbReference type="NCBI Taxonomy" id="241368"/>
    <lineage>
        <taxon>Bacteria</taxon>
        <taxon>Pseudomonadati</taxon>
        <taxon>Thermodesulfobacteriota</taxon>
        <taxon>Desulfovibrionia</taxon>
        <taxon>Desulfovibrionales</taxon>
        <taxon>Desulfovibrionaceae</taxon>
        <taxon>Desulfovibrio</taxon>
    </lineage>
</organism>
<gene>
    <name evidence="2" type="ORF">DFE_3167</name>
</gene>
<dbReference type="AlphaFoldDB" id="A0A2Z6B351"/>
<dbReference type="EMBL" id="AP017378">
    <property type="protein sequence ID" value="BBD09893.1"/>
    <property type="molecule type" value="Genomic_DNA"/>
</dbReference>
<proteinExistence type="predicted"/>
<dbReference type="Proteomes" id="UP000269883">
    <property type="component" value="Chromosome"/>
</dbReference>
<name>A0A2Z6B351_9BACT</name>
<feature type="signal peptide" evidence="1">
    <location>
        <begin position="1"/>
        <end position="30"/>
    </location>
</feature>
<keyword evidence="1" id="KW-0732">Signal</keyword>